<organism evidence="1 2">
    <name type="scientific">Tanacetum coccineum</name>
    <dbReference type="NCBI Taxonomy" id="301880"/>
    <lineage>
        <taxon>Eukaryota</taxon>
        <taxon>Viridiplantae</taxon>
        <taxon>Streptophyta</taxon>
        <taxon>Embryophyta</taxon>
        <taxon>Tracheophyta</taxon>
        <taxon>Spermatophyta</taxon>
        <taxon>Magnoliopsida</taxon>
        <taxon>eudicotyledons</taxon>
        <taxon>Gunneridae</taxon>
        <taxon>Pentapetalae</taxon>
        <taxon>asterids</taxon>
        <taxon>campanulids</taxon>
        <taxon>Asterales</taxon>
        <taxon>Asteraceae</taxon>
        <taxon>Asteroideae</taxon>
        <taxon>Anthemideae</taxon>
        <taxon>Anthemidinae</taxon>
        <taxon>Tanacetum</taxon>
    </lineage>
</organism>
<dbReference type="Proteomes" id="UP001151760">
    <property type="component" value="Unassembled WGS sequence"/>
</dbReference>
<protein>
    <submittedName>
        <fullName evidence="1">Uncharacterized protein</fullName>
    </submittedName>
</protein>
<keyword evidence="2" id="KW-1185">Reference proteome</keyword>
<reference evidence="1" key="2">
    <citation type="submission" date="2022-01" db="EMBL/GenBank/DDBJ databases">
        <authorList>
            <person name="Yamashiro T."/>
            <person name="Shiraishi A."/>
            <person name="Satake H."/>
            <person name="Nakayama K."/>
        </authorList>
    </citation>
    <scope>NUCLEOTIDE SEQUENCE</scope>
</reference>
<name>A0ABQ5BRE6_9ASTR</name>
<proteinExistence type="predicted"/>
<sequence>MKLDLEARLIGEALMINSSQDPSFEDFIELNYLNTPVELRRNQVEGLGPTVGDGEVIDKPMIDIIKTRNNENFEEYPSFCDFDRKIHIDCAYNLKFLCMIVVENMDCYRDQDMGDIIFGEPFCKASYVEARRLRYDELAERCNVISGFLLFSPYNVHAPWISQISRESTMFPVCSAGRMIGFWKPVELGRECSLKVLTRVNGLAPELMEDDASSLKSYIDPPLLSWLHTLMLTGSGPLPRDVLLSDIVSFSATTLFLDPLSVNMFYLAQVRKRNIMVSLMPLSKLLRSGTFSESCLSLYSLLRLSTMPTGHVRVLHIPSWYQYADIFTKGLPYMLFTEFHSSLSVRPPPAPTAEVY</sequence>
<dbReference type="EMBL" id="BQNB010013395">
    <property type="protein sequence ID" value="GJT15414.1"/>
    <property type="molecule type" value="Genomic_DNA"/>
</dbReference>
<gene>
    <name evidence="1" type="ORF">Tco_0874120</name>
</gene>
<accession>A0ABQ5BRE6</accession>
<evidence type="ECO:0000313" key="2">
    <source>
        <dbReference type="Proteomes" id="UP001151760"/>
    </source>
</evidence>
<evidence type="ECO:0000313" key="1">
    <source>
        <dbReference type="EMBL" id="GJT15414.1"/>
    </source>
</evidence>
<reference evidence="1" key="1">
    <citation type="journal article" date="2022" name="Int. J. Mol. Sci.">
        <title>Draft Genome of Tanacetum Coccineum: Genomic Comparison of Closely Related Tanacetum-Family Plants.</title>
        <authorList>
            <person name="Yamashiro T."/>
            <person name="Shiraishi A."/>
            <person name="Nakayama K."/>
            <person name="Satake H."/>
        </authorList>
    </citation>
    <scope>NUCLEOTIDE SEQUENCE</scope>
</reference>
<comment type="caution">
    <text evidence="1">The sequence shown here is derived from an EMBL/GenBank/DDBJ whole genome shotgun (WGS) entry which is preliminary data.</text>
</comment>